<reference evidence="1" key="2">
    <citation type="journal article" date="2015" name="Data Brief">
        <title>Shoot transcriptome of the giant reed, Arundo donax.</title>
        <authorList>
            <person name="Barrero R.A."/>
            <person name="Guerrero F.D."/>
            <person name="Moolhuijzen P."/>
            <person name="Goolsby J.A."/>
            <person name="Tidwell J."/>
            <person name="Bellgard S.E."/>
            <person name="Bellgard M.I."/>
        </authorList>
    </citation>
    <scope>NUCLEOTIDE SEQUENCE</scope>
    <source>
        <tissue evidence="1">Shoot tissue taken approximately 20 cm above the soil surface</tissue>
    </source>
</reference>
<organism evidence="1">
    <name type="scientific">Arundo donax</name>
    <name type="common">Giant reed</name>
    <name type="synonym">Donax arundinaceus</name>
    <dbReference type="NCBI Taxonomy" id="35708"/>
    <lineage>
        <taxon>Eukaryota</taxon>
        <taxon>Viridiplantae</taxon>
        <taxon>Streptophyta</taxon>
        <taxon>Embryophyta</taxon>
        <taxon>Tracheophyta</taxon>
        <taxon>Spermatophyta</taxon>
        <taxon>Magnoliopsida</taxon>
        <taxon>Liliopsida</taxon>
        <taxon>Poales</taxon>
        <taxon>Poaceae</taxon>
        <taxon>PACMAD clade</taxon>
        <taxon>Arundinoideae</taxon>
        <taxon>Arundineae</taxon>
        <taxon>Arundo</taxon>
    </lineage>
</organism>
<accession>A0A0A9F892</accession>
<evidence type="ECO:0000313" key="1">
    <source>
        <dbReference type="EMBL" id="JAE08542.1"/>
    </source>
</evidence>
<proteinExistence type="predicted"/>
<dbReference type="EMBL" id="GBRH01189354">
    <property type="protein sequence ID" value="JAE08542.1"/>
    <property type="molecule type" value="Transcribed_RNA"/>
</dbReference>
<name>A0A0A9F892_ARUDO</name>
<reference evidence="1" key="1">
    <citation type="submission" date="2014-09" db="EMBL/GenBank/DDBJ databases">
        <authorList>
            <person name="Magalhaes I.L.F."/>
            <person name="Oliveira U."/>
            <person name="Santos F.R."/>
            <person name="Vidigal T.H.D.A."/>
            <person name="Brescovit A.D."/>
            <person name="Santos A.J."/>
        </authorList>
    </citation>
    <scope>NUCLEOTIDE SEQUENCE</scope>
    <source>
        <tissue evidence="1">Shoot tissue taken approximately 20 cm above the soil surface</tissue>
    </source>
</reference>
<sequence length="48" mass="5584">MFHLSRPCNYFLSYGSRVLMLCVSQIFNADLSTFHMANLSDFRTTSFN</sequence>
<dbReference type="AlphaFoldDB" id="A0A0A9F892"/>
<protein>
    <submittedName>
        <fullName evidence="1">Uncharacterized protein</fullName>
    </submittedName>
</protein>